<organism evidence="1 2">
    <name type="scientific">Mycoplasma phocimorsus</name>
    <dbReference type="NCBI Taxonomy" id="3045839"/>
    <lineage>
        <taxon>Bacteria</taxon>
        <taxon>Bacillati</taxon>
        <taxon>Mycoplasmatota</taxon>
        <taxon>Mollicutes</taxon>
        <taxon>Mycoplasmataceae</taxon>
        <taxon>Mycoplasma</taxon>
    </lineage>
</organism>
<keyword evidence="2" id="KW-1185">Reference proteome</keyword>
<gene>
    <name evidence="1" type="ORF">QLQ80_03025</name>
</gene>
<dbReference type="RefSeq" id="WP_283827410.1">
    <property type="nucleotide sequence ID" value="NZ_JASDDP010000024.1"/>
</dbReference>
<dbReference type="Proteomes" id="UP001224428">
    <property type="component" value="Unassembled WGS sequence"/>
</dbReference>
<proteinExistence type="predicted"/>
<name>A0AAJ1PSK0_9MOLU</name>
<protein>
    <submittedName>
        <fullName evidence="1">Uncharacterized protein</fullName>
    </submittedName>
</protein>
<comment type="caution">
    <text evidence="1">The sequence shown here is derived from an EMBL/GenBank/DDBJ whole genome shotgun (WGS) entry which is preliminary data.</text>
</comment>
<sequence length="52" mass="6373">MFRFSVNLEFESFSQLFKNRYIIKKYFEIKATHDEIKKILNIKALLLKTIFN</sequence>
<dbReference type="EMBL" id="JASDDP010000024">
    <property type="protein sequence ID" value="MDJ1646036.1"/>
    <property type="molecule type" value="Genomic_DNA"/>
</dbReference>
<dbReference type="AlphaFoldDB" id="A0AAJ1PSK0"/>
<evidence type="ECO:0000313" key="1">
    <source>
        <dbReference type="EMBL" id="MDJ1646036.1"/>
    </source>
</evidence>
<reference evidence="1" key="1">
    <citation type="submission" date="2023-05" db="EMBL/GenBank/DDBJ databases">
        <title>Mycoplasma phocimorsus sp. nov., isolated from Scandinavian patients with seal finger or septic arthritis after contact with seals.</title>
        <authorList>
            <person name="Skafte-Holm A."/>
            <person name="Pedersen T.R."/>
            <person name="Froelund M."/>
            <person name="Stegger M."/>
            <person name="Qvortrup K."/>
            <person name="Michaels D.L."/>
            <person name="Brown D.R."/>
            <person name="Jensen J.S."/>
        </authorList>
    </citation>
    <scope>NUCLEOTIDE SEQUENCE</scope>
    <source>
        <strain evidence="1">M5725</strain>
    </source>
</reference>
<evidence type="ECO:0000313" key="2">
    <source>
        <dbReference type="Proteomes" id="UP001224428"/>
    </source>
</evidence>
<accession>A0AAJ1PSK0</accession>